<protein>
    <submittedName>
        <fullName evidence="2">Uncharacterized protein</fullName>
    </submittedName>
</protein>
<dbReference type="Pfam" id="PF05199">
    <property type="entry name" value="GMC_oxred_C"/>
    <property type="match status" value="1"/>
</dbReference>
<organism evidence="2">
    <name type="scientific">Dendroctonus ponderosae</name>
    <name type="common">Mountain pine beetle</name>
    <dbReference type="NCBI Taxonomy" id="77166"/>
    <lineage>
        <taxon>Eukaryota</taxon>
        <taxon>Metazoa</taxon>
        <taxon>Ecdysozoa</taxon>
        <taxon>Arthropoda</taxon>
        <taxon>Hexapoda</taxon>
        <taxon>Insecta</taxon>
        <taxon>Pterygota</taxon>
        <taxon>Neoptera</taxon>
        <taxon>Endopterygota</taxon>
        <taxon>Coleoptera</taxon>
        <taxon>Polyphaga</taxon>
        <taxon>Cucujiformia</taxon>
        <taxon>Curculionidae</taxon>
        <taxon>Scolytinae</taxon>
        <taxon>Dendroctonus</taxon>
    </lineage>
</organism>
<evidence type="ECO:0000256" key="1">
    <source>
        <dbReference type="ARBA" id="ARBA00010790"/>
    </source>
</evidence>
<dbReference type="PANTHER" id="PTHR11552">
    <property type="entry name" value="GLUCOSE-METHANOL-CHOLINE GMC OXIDOREDUCTASE"/>
    <property type="match status" value="1"/>
</dbReference>
<sequence>MPLGITEDSGISDHVWSRYFSKIQKKSMTILPVLLHPKSNGIVRLKDKNPSTEPFLDPQYLTNRQDIEVLISGIRLIQNLLNTQPLTSLGANFNTHAFPGCEEFPFDNENYWECYIRQLTITSYHPVGTCKMGRKEDASTVVDFTFQVKGINKLYAVDGSVLPTLPSGNINGPIMMLAEMAADIVKKAHYLSYKQCVLMDLFVPETMC</sequence>
<dbReference type="SUPFAM" id="SSF51905">
    <property type="entry name" value="FAD/NAD(P)-binding domain"/>
    <property type="match status" value="1"/>
</dbReference>
<dbReference type="SUPFAM" id="SSF54373">
    <property type="entry name" value="FAD-linked reductases, C-terminal domain"/>
    <property type="match status" value="1"/>
</dbReference>
<dbReference type="HOGENOM" id="CLU_002865_2_7_1"/>
<feature type="non-terminal residue" evidence="2">
    <location>
        <position position="1"/>
    </location>
</feature>
<accession>N6T3M8</accession>
<dbReference type="InterPro" id="IPR007867">
    <property type="entry name" value="GMC_OxRtase_C"/>
</dbReference>
<dbReference type="OrthoDB" id="269227at2759"/>
<dbReference type="PANTHER" id="PTHR11552:SF147">
    <property type="entry name" value="CHOLINE DEHYDROGENASE, MITOCHONDRIAL"/>
    <property type="match status" value="1"/>
</dbReference>
<dbReference type="Gene3D" id="3.50.50.60">
    <property type="entry name" value="FAD/NAD(P)-binding domain"/>
    <property type="match status" value="1"/>
</dbReference>
<dbReference type="AlphaFoldDB" id="N6T3M8"/>
<reference evidence="2" key="1">
    <citation type="journal article" date="2013" name="Genome Biol.">
        <title>Draft genome of the mountain pine beetle, Dendroctonus ponderosae Hopkins, a major forest pest.</title>
        <authorList>
            <person name="Keeling C.I."/>
            <person name="Yuen M.M."/>
            <person name="Liao N.Y."/>
            <person name="Docking T.R."/>
            <person name="Chan S.K."/>
            <person name="Taylor G.A."/>
            <person name="Palmquist D.L."/>
            <person name="Jackman S.D."/>
            <person name="Nguyen A."/>
            <person name="Li M."/>
            <person name="Henderson H."/>
            <person name="Janes J.K."/>
            <person name="Zhao Y."/>
            <person name="Pandoh P."/>
            <person name="Moore R."/>
            <person name="Sperling F.A."/>
            <person name="Huber D.P."/>
            <person name="Birol I."/>
            <person name="Jones S.J."/>
            <person name="Bohlmann J."/>
        </authorList>
    </citation>
    <scope>NUCLEOTIDE SEQUENCE</scope>
</reference>
<dbReference type="OMA" id="CESHAPD"/>
<evidence type="ECO:0000313" key="2">
    <source>
        <dbReference type="EMBL" id="ENN72208.1"/>
    </source>
</evidence>
<comment type="similarity">
    <text evidence="1">Belongs to the GMC oxidoreductase family.</text>
</comment>
<dbReference type="GO" id="GO:0050660">
    <property type="term" value="F:flavin adenine dinucleotide binding"/>
    <property type="evidence" value="ECO:0007669"/>
    <property type="project" value="InterPro"/>
</dbReference>
<dbReference type="InterPro" id="IPR012132">
    <property type="entry name" value="GMC_OxRdtase"/>
</dbReference>
<dbReference type="Gene3D" id="3.30.560.10">
    <property type="entry name" value="Glucose Oxidase, domain 3"/>
    <property type="match status" value="1"/>
</dbReference>
<dbReference type="GO" id="GO:0016614">
    <property type="term" value="F:oxidoreductase activity, acting on CH-OH group of donors"/>
    <property type="evidence" value="ECO:0007669"/>
    <property type="project" value="InterPro"/>
</dbReference>
<dbReference type="InterPro" id="IPR036188">
    <property type="entry name" value="FAD/NAD-bd_sf"/>
</dbReference>
<dbReference type="EMBL" id="KB741235">
    <property type="protein sequence ID" value="ENN72208.1"/>
    <property type="molecule type" value="Genomic_DNA"/>
</dbReference>
<gene>
    <name evidence="2" type="ORF">YQE_11138</name>
</gene>
<proteinExistence type="inferred from homology"/>
<name>N6T3M8_DENPD</name>